<keyword evidence="1 2" id="KW-0808">Transferase</keyword>
<sequence length="393" mass="41716">MAVLSGVRVLDLGRFIAGPYCAALLADLGADVIRVERVGGGEDRWMAPVTDDGVGATYLQCNRGKRCLTLDVVAPRGRAVVERLVAQADVVVANLPPETLATMGLDYATLAAIKPDIILTTVNAFGSGGDWSRRVGFDGLAQAASGNVHLTGPEGQPSRSWVPYVDFSTAALAALSTLAALMHRERTGQGQLIEAALLRTALTWNSSTLIEQAMLGIDRTASHNRGQTAGPVDVHRSRDGWVMCFVVGRAQFARWAAMIGRPDLVDDERFTDDLARGANGAALSAYMGAWCADRTTEQCLAEMDRHKVPGGPVLSAQEVLDLPHVEQIGVFEPVEYPTAAKPVPLARFPTVLSASPGVIRSRAPELGEHTDEVLAELGYTADEVAALRAAGVV</sequence>
<evidence type="ECO:0000313" key="2">
    <source>
        <dbReference type="EMBL" id="MCO1655603.1"/>
    </source>
</evidence>
<dbReference type="InterPro" id="IPR050483">
    <property type="entry name" value="CoA-transferase_III_domain"/>
</dbReference>
<keyword evidence="3" id="KW-1185">Reference proteome</keyword>
<dbReference type="InterPro" id="IPR044855">
    <property type="entry name" value="CoA-Trfase_III_dom3_sf"/>
</dbReference>
<name>A0ABT0ZXY7_9PSEU</name>
<accession>A0ABT0ZXY7</accession>
<dbReference type="Gene3D" id="3.30.1540.10">
    <property type="entry name" value="formyl-coa transferase, domain 3"/>
    <property type="match status" value="1"/>
</dbReference>
<protein>
    <submittedName>
        <fullName evidence="2">CoA transferase</fullName>
    </submittedName>
</protein>
<organism evidence="2 3">
    <name type="scientific">Pseudonocardia humida</name>
    <dbReference type="NCBI Taxonomy" id="2800819"/>
    <lineage>
        <taxon>Bacteria</taxon>
        <taxon>Bacillati</taxon>
        <taxon>Actinomycetota</taxon>
        <taxon>Actinomycetes</taxon>
        <taxon>Pseudonocardiales</taxon>
        <taxon>Pseudonocardiaceae</taxon>
        <taxon>Pseudonocardia</taxon>
    </lineage>
</organism>
<dbReference type="Pfam" id="PF02515">
    <property type="entry name" value="CoA_transf_3"/>
    <property type="match status" value="1"/>
</dbReference>
<dbReference type="PANTHER" id="PTHR48207">
    <property type="entry name" value="SUCCINATE--HYDROXYMETHYLGLUTARATE COA-TRANSFERASE"/>
    <property type="match status" value="1"/>
</dbReference>
<dbReference type="EMBL" id="JAGSOV010000023">
    <property type="protein sequence ID" value="MCO1655603.1"/>
    <property type="molecule type" value="Genomic_DNA"/>
</dbReference>
<dbReference type="Gene3D" id="3.40.50.10540">
    <property type="entry name" value="Crotonobetainyl-coa:carnitine coa-transferase, domain 1"/>
    <property type="match status" value="1"/>
</dbReference>
<dbReference type="PANTHER" id="PTHR48207:SF3">
    <property type="entry name" value="SUCCINATE--HYDROXYMETHYLGLUTARATE COA-TRANSFERASE"/>
    <property type="match status" value="1"/>
</dbReference>
<dbReference type="RefSeq" id="WP_252437491.1">
    <property type="nucleotide sequence ID" value="NZ_JAGSOV010000023.1"/>
</dbReference>
<proteinExistence type="predicted"/>
<dbReference type="InterPro" id="IPR023606">
    <property type="entry name" value="CoA-Trfase_III_dom_1_sf"/>
</dbReference>
<evidence type="ECO:0000256" key="1">
    <source>
        <dbReference type="ARBA" id="ARBA00022679"/>
    </source>
</evidence>
<reference evidence="2" key="1">
    <citation type="submission" date="2021-04" db="EMBL/GenBank/DDBJ databases">
        <title>Pseudonocardia sp. nov., isolated from sandy soil of mangrove forest.</title>
        <authorList>
            <person name="Zan Z."/>
            <person name="Huang R."/>
            <person name="Liu W."/>
        </authorList>
    </citation>
    <scope>NUCLEOTIDE SEQUENCE</scope>
    <source>
        <strain evidence="2">S2-4</strain>
    </source>
</reference>
<dbReference type="GO" id="GO:0016740">
    <property type="term" value="F:transferase activity"/>
    <property type="evidence" value="ECO:0007669"/>
    <property type="project" value="UniProtKB-KW"/>
</dbReference>
<dbReference type="InterPro" id="IPR003673">
    <property type="entry name" value="CoA-Trfase_fam_III"/>
</dbReference>
<gene>
    <name evidence="2" type="ORF">KDL28_11120</name>
</gene>
<comment type="caution">
    <text evidence="2">The sequence shown here is derived from an EMBL/GenBank/DDBJ whole genome shotgun (WGS) entry which is preliminary data.</text>
</comment>
<dbReference type="Proteomes" id="UP001165283">
    <property type="component" value="Unassembled WGS sequence"/>
</dbReference>
<evidence type="ECO:0000313" key="3">
    <source>
        <dbReference type="Proteomes" id="UP001165283"/>
    </source>
</evidence>
<dbReference type="SUPFAM" id="SSF89796">
    <property type="entry name" value="CoA-transferase family III (CaiB/BaiF)"/>
    <property type="match status" value="1"/>
</dbReference>